<evidence type="ECO:0000256" key="1">
    <source>
        <dbReference type="SAM" id="SignalP"/>
    </source>
</evidence>
<evidence type="ECO:0000313" key="2">
    <source>
        <dbReference type="EMBL" id="TCV93287.1"/>
    </source>
</evidence>
<proteinExistence type="predicted"/>
<keyword evidence="1" id="KW-0732">Signal</keyword>
<organism evidence="2 3">
    <name type="scientific">Luteibacter rhizovicinus</name>
    <dbReference type="NCBI Taxonomy" id="242606"/>
    <lineage>
        <taxon>Bacteria</taxon>
        <taxon>Pseudomonadati</taxon>
        <taxon>Pseudomonadota</taxon>
        <taxon>Gammaproteobacteria</taxon>
        <taxon>Lysobacterales</taxon>
        <taxon>Rhodanobacteraceae</taxon>
        <taxon>Luteibacter</taxon>
    </lineage>
</organism>
<sequence>MKMYAMKAGMAASFVLALCVAGVAFAGSTVRIGSSVLSVGDSEGKVYQVAGKPSRTRPIEAAAGGYEGDRLDYDVDHKTVQIFIRNGRVDKIVEIDS</sequence>
<dbReference type="Proteomes" id="UP000295645">
    <property type="component" value="Unassembled WGS sequence"/>
</dbReference>
<evidence type="ECO:0000313" key="3">
    <source>
        <dbReference type="Proteomes" id="UP000295645"/>
    </source>
</evidence>
<protein>
    <recommendedName>
        <fullName evidence="4">DUF2845 domain-containing protein</fullName>
    </recommendedName>
</protein>
<gene>
    <name evidence="2" type="ORF">EC912_105147</name>
</gene>
<feature type="signal peptide" evidence="1">
    <location>
        <begin position="1"/>
        <end position="26"/>
    </location>
</feature>
<reference evidence="2 3" key="1">
    <citation type="submission" date="2019-03" db="EMBL/GenBank/DDBJ databases">
        <title>Above-ground endophytic microbial communities from plants in different locations in the United States.</title>
        <authorList>
            <person name="Frank C."/>
        </authorList>
    </citation>
    <scope>NUCLEOTIDE SEQUENCE [LARGE SCALE GENOMIC DNA]</scope>
    <source>
        <strain evidence="2 3">LP_13_YM</strain>
    </source>
</reference>
<dbReference type="AlphaFoldDB" id="A0A4R3YL59"/>
<evidence type="ECO:0008006" key="4">
    <source>
        <dbReference type="Google" id="ProtNLM"/>
    </source>
</evidence>
<feature type="chain" id="PRO_5020249330" description="DUF2845 domain-containing protein" evidence="1">
    <location>
        <begin position="27"/>
        <end position="97"/>
    </location>
</feature>
<keyword evidence="3" id="KW-1185">Reference proteome</keyword>
<accession>A0A4R3YL59</accession>
<comment type="caution">
    <text evidence="2">The sequence shown here is derived from an EMBL/GenBank/DDBJ whole genome shotgun (WGS) entry which is preliminary data.</text>
</comment>
<name>A0A4R3YL59_9GAMM</name>
<dbReference type="EMBL" id="SMCS01000005">
    <property type="protein sequence ID" value="TCV93287.1"/>
    <property type="molecule type" value="Genomic_DNA"/>
</dbReference>